<accession>A0ACC0JKP0</accession>
<dbReference type="EMBL" id="CM046104">
    <property type="protein sequence ID" value="KAI8424591.1"/>
    <property type="molecule type" value="Genomic_DNA"/>
</dbReference>
<proteinExistence type="predicted"/>
<protein>
    <submittedName>
        <fullName evidence="1">Uncharacterized protein</fullName>
    </submittedName>
</protein>
<organism evidence="1 2">
    <name type="scientific">Choristoneura fumiferana</name>
    <name type="common">Spruce budworm moth</name>
    <name type="synonym">Archips fumiferana</name>
    <dbReference type="NCBI Taxonomy" id="7141"/>
    <lineage>
        <taxon>Eukaryota</taxon>
        <taxon>Metazoa</taxon>
        <taxon>Ecdysozoa</taxon>
        <taxon>Arthropoda</taxon>
        <taxon>Hexapoda</taxon>
        <taxon>Insecta</taxon>
        <taxon>Pterygota</taxon>
        <taxon>Neoptera</taxon>
        <taxon>Endopterygota</taxon>
        <taxon>Lepidoptera</taxon>
        <taxon>Glossata</taxon>
        <taxon>Ditrysia</taxon>
        <taxon>Tortricoidea</taxon>
        <taxon>Tortricidae</taxon>
        <taxon>Tortricinae</taxon>
        <taxon>Choristoneura</taxon>
    </lineage>
</organism>
<name>A0ACC0JKP0_CHOFU</name>
<dbReference type="Proteomes" id="UP001064048">
    <property type="component" value="Chromosome 4"/>
</dbReference>
<keyword evidence="2" id="KW-1185">Reference proteome</keyword>
<sequence length="290" mass="31493">MLSTSYFKIFGPISSAYDADCKASFLAHTVKFLSLFFPKSVTAKATRTLRWPLQRSWRRQFSAILRGEVGRGARDGSAGDAGQSEGARDPGSNSGGESGGGEGAPGGSNCQSFAGDVEDPVGEGWKEVHAKKKQRRLTSVRCTGGANVTSLRAVEARKHIHLWNMVSGAEEVQEYLQELCERGACTVEELKSRGEYKQSVLAHESDILVAVESWLSVSVEDSELVGETWSVLRRDRATGRQGGGVLVAARPAGPRSRKASESSLAGRRPRRRRDTDDAHAHQPALKYNFT</sequence>
<evidence type="ECO:0000313" key="2">
    <source>
        <dbReference type="Proteomes" id="UP001064048"/>
    </source>
</evidence>
<gene>
    <name evidence="1" type="ORF">MSG28_003036</name>
</gene>
<comment type="caution">
    <text evidence="1">The sequence shown here is derived from an EMBL/GenBank/DDBJ whole genome shotgun (WGS) entry which is preliminary data.</text>
</comment>
<evidence type="ECO:0000313" key="1">
    <source>
        <dbReference type="EMBL" id="KAI8424591.1"/>
    </source>
</evidence>
<reference evidence="1 2" key="1">
    <citation type="journal article" date="2022" name="Genome Biol. Evol.">
        <title>The Spruce Budworm Genome: Reconstructing the Evolutionary History of Antifreeze Proteins.</title>
        <authorList>
            <person name="Beliveau C."/>
            <person name="Gagne P."/>
            <person name="Picq S."/>
            <person name="Vernygora O."/>
            <person name="Keeling C.I."/>
            <person name="Pinkney K."/>
            <person name="Doucet D."/>
            <person name="Wen F."/>
            <person name="Johnston J.S."/>
            <person name="Maaroufi H."/>
            <person name="Boyle B."/>
            <person name="Laroche J."/>
            <person name="Dewar K."/>
            <person name="Juretic N."/>
            <person name="Blackburn G."/>
            <person name="Nisole A."/>
            <person name="Brunet B."/>
            <person name="Brandao M."/>
            <person name="Lumley L."/>
            <person name="Duan J."/>
            <person name="Quan G."/>
            <person name="Lucarotti C.J."/>
            <person name="Roe A.D."/>
            <person name="Sperling F.A.H."/>
            <person name="Levesque R.C."/>
            <person name="Cusson M."/>
        </authorList>
    </citation>
    <scope>NUCLEOTIDE SEQUENCE [LARGE SCALE GENOMIC DNA]</scope>
    <source>
        <strain evidence="1">Glfc:IPQL:Cfum</strain>
    </source>
</reference>